<evidence type="ECO:0000256" key="4">
    <source>
        <dbReference type="ARBA" id="ARBA00022692"/>
    </source>
</evidence>
<evidence type="ECO:0000313" key="10">
    <source>
        <dbReference type="Proteomes" id="UP000253940"/>
    </source>
</evidence>
<dbReference type="PANTHER" id="PTHR30026:SF20">
    <property type="entry name" value="OUTER MEMBRANE PROTEIN TOLC"/>
    <property type="match status" value="1"/>
</dbReference>
<dbReference type="PIRSF" id="PIRSF001892">
    <property type="entry name" value="CyaE"/>
    <property type="match status" value="1"/>
</dbReference>
<dbReference type="AlphaFoldDB" id="A0A345P8C2"/>
<dbReference type="GO" id="GO:0015288">
    <property type="term" value="F:porin activity"/>
    <property type="evidence" value="ECO:0007669"/>
    <property type="project" value="TreeGrafter"/>
</dbReference>
<comment type="subcellular location">
    <subcellularLocation>
        <location evidence="7">Cell outer membrane</location>
        <topology evidence="7">Peripheral membrane protein</topology>
    </subcellularLocation>
</comment>
<dbReference type="SUPFAM" id="SSF56954">
    <property type="entry name" value="Outer membrane efflux proteins (OEP)"/>
    <property type="match status" value="1"/>
</dbReference>
<dbReference type="OrthoDB" id="5296315at2"/>
<gene>
    <name evidence="9" type="ORF">HYN46_12200</name>
</gene>
<keyword evidence="7" id="KW-0354">Hemolysis</keyword>
<evidence type="ECO:0000256" key="7">
    <source>
        <dbReference type="PIRNR" id="PIRNR001892"/>
    </source>
</evidence>
<feature type="region of interest" description="Disordered" evidence="8">
    <location>
        <begin position="58"/>
        <end position="95"/>
    </location>
</feature>
<dbReference type="KEGG" id="mbah:HYN46_12200"/>
<dbReference type="Gene3D" id="1.20.1600.10">
    <property type="entry name" value="Outer membrane efflux proteins (OEP)"/>
    <property type="match status" value="1"/>
</dbReference>
<dbReference type="GO" id="GO:0015562">
    <property type="term" value="F:efflux transmembrane transporter activity"/>
    <property type="evidence" value="ECO:0007669"/>
    <property type="project" value="InterPro"/>
</dbReference>
<dbReference type="GO" id="GO:0009279">
    <property type="term" value="C:cell outer membrane"/>
    <property type="evidence" value="ECO:0007669"/>
    <property type="project" value="UniProtKB-SubCell"/>
</dbReference>
<dbReference type="GO" id="GO:0031640">
    <property type="term" value="P:killing of cells of another organism"/>
    <property type="evidence" value="ECO:0007669"/>
    <property type="project" value="UniProtKB-KW"/>
</dbReference>
<keyword evidence="4" id="KW-0812">Transmembrane</keyword>
<dbReference type="InterPro" id="IPR051906">
    <property type="entry name" value="TolC-like"/>
</dbReference>
<keyword evidence="6 7" id="KW-0998">Cell outer membrane</keyword>
<comment type="function">
    <text evidence="7">CyaE is necessary for transport of calmodulin-sensitive adenylate cyclase-hemolysin (cyclolysin).</text>
</comment>
<dbReference type="Pfam" id="PF02321">
    <property type="entry name" value="OEP"/>
    <property type="match status" value="2"/>
</dbReference>
<dbReference type="InterPro" id="IPR028351">
    <property type="entry name" value="CyaE"/>
</dbReference>
<keyword evidence="2 7" id="KW-0813">Transport</keyword>
<sequence>MSPLRRGYNRQVSNDMSKFARHGVTVGVLIALYATVNPAHAFEIDPFSVKKLYSKTPSKGQVLEKKQPQLESLSTAGAEPATKPTASSTAPDRAMADPCTWGSIKTSVDLLEVVERAMCSNTEARQAWVNVKIQAAQVGVAKAAFLPTADATLSYSRGPNNYQVQDRPDLSFNSKTSAHNIGVNANWVLFDFGLRRANLENARQLLIAANATQDLTLQKVFVAAAQAYYDLMSAQSALDAYSEAEKTSGESFKAAEAKYNAGAGTLVDKLQAQTDYAQARLDCVKALGDLRTAQGTLAVAMGVDANTPFTVSTDTRDLPDTAFVTSINQLIADAKRTHPSLRAAQAQLAAANANVNAVRDEGLPSVSLFGSANRNRQIGQPPSATESDNSSVGIQLKIPLFEGFGRSYRVRAAKAQAELKSVELENAEQQVSLEVWKNYQALATETEGLKATDDLLKSARQAFDTAKGRYKAGVGSIIELLNAQSALSKAEQQRVQALSNWHVARLKLASSLGRLGLWAL</sequence>
<evidence type="ECO:0000256" key="5">
    <source>
        <dbReference type="ARBA" id="ARBA00023136"/>
    </source>
</evidence>
<dbReference type="GO" id="GO:1990281">
    <property type="term" value="C:efflux pump complex"/>
    <property type="evidence" value="ECO:0007669"/>
    <property type="project" value="TreeGrafter"/>
</dbReference>
<keyword evidence="3" id="KW-1134">Transmembrane beta strand</keyword>
<evidence type="ECO:0000256" key="6">
    <source>
        <dbReference type="ARBA" id="ARBA00023237"/>
    </source>
</evidence>
<dbReference type="Proteomes" id="UP000253940">
    <property type="component" value="Chromosome"/>
</dbReference>
<evidence type="ECO:0000256" key="2">
    <source>
        <dbReference type="ARBA" id="ARBA00022448"/>
    </source>
</evidence>
<dbReference type="PANTHER" id="PTHR30026">
    <property type="entry name" value="OUTER MEMBRANE PROTEIN TOLC"/>
    <property type="match status" value="1"/>
</dbReference>
<keyword evidence="10" id="KW-1185">Reference proteome</keyword>
<accession>A0A345P8C2</accession>
<evidence type="ECO:0000256" key="8">
    <source>
        <dbReference type="SAM" id="MobiDB-lite"/>
    </source>
</evidence>
<keyword evidence="7" id="KW-0204">Cytolysis</keyword>
<proteinExistence type="inferred from homology"/>
<organism evidence="9 10">
    <name type="scientific">Aquirhabdus parva</name>
    <dbReference type="NCBI Taxonomy" id="2283318"/>
    <lineage>
        <taxon>Bacteria</taxon>
        <taxon>Pseudomonadati</taxon>
        <taxon>Pseudomonadota</taxon>
        <taxon>Gammaproteobacteria</taxon>
        <taxon>Moraxellales</taxon>
        <taxon>Moraxellaceae</taxon>
        <taxon>Aquirhabdus</taxon>
    </lineage>
</organism>
<evidence type="ECO:0000313" key="9">
    <source>
        <dbReference type="EMBL" id="AXI03531.1"/>
    </source>
</evidence>
<comment type="similarity">
    <text evidence="1 7">Belongs to the outer membrane factor (OMF) (TC 1.B.17) family.</text>
</comment>
<protein>
    <recommendedName>
        <fullName evidence="7">Protein CyaE</fullName>
    </recommendedName>
</protein>
<name>A0A345P8C2_9GAMM</name>
<dbReference type="InterPro" id="IPR003423">
    <property type="entry name" value="OMP_efflux"/>
</dbReference>
<evidence type="ECO:0000256" key="3">
    <source>
        <dbReference type="ARBA" id="ARBA00022452"/>
    </source>
</evidence>
<evidence type="ECO:0000256" key="1">
    <source>
        <dbReference type="ARBA" id="ARBA00007613"/>
    </source>
</evidence>
<reference evidence="9 10" key="1">
    <citation type="submission" date="2018-07" db="EMBL/GenBank/DDBJ databases">
        <title>Genome sequencing of Moraxellaceae gen. HYN0046.</title>
        <authorList>
            <person name="Kim M."/>
            <person name="Yi H."/>
        </authorList>
    </citation>
    <scope>NUCLEOTIDE SEQUENCE [LARGE SCALE GENOMIC DNA]</scope>
    <source>
        <strain evidence="9 10">HYN0046</strain>
    </source>
</reference>
<dbReference type="EMBL" id="CP031222">
    <property type="protein sequence ID" value="AXI03531.1"/>
    <property type="molecule type" value="Genomic_DNA"/>
</dbReference>
<keyword evidence="5 7" id="KW-0472">Membrane</keyword>